<proteinExistence type="predicted"/>
<keyword evidence="3" id="KW-1185">Reference proteome</keyword>
<reference evidence="2" key="1">
    <citation type="submission" date="2019-03" db="EMBL/GenBank/DDBJ databases">
        <title>Improved annotation for the trematode Fasciola hepatica.</title>
        <authorList>
            <person name="Choi Y.-J."/>
            <person name="Martin J."/>
            <person name="Mitreva M."/>
        </authorList>
    </citation>
    <scope>NUCLEOTIDE SEQUENCE [LARGE SCALE GENOMIC DNA]</scope>
</reference>
<evidence type="ECO:0000313" key="3">
    <source>
        <dbReference type="Proteomes" id="UP000230066"/>
    </source>
</evidence>
<evidence type="ECO:0000256" key="1">
    <source>
        <dbReference type="SAM" id="SignalP"/>
    </source>
</evidence>
<sequence length="238" mass="27785">MISKQWMLNVIFVQLVIGTDVVTKNMCQYRLRKRDYQFGTEHDLKPCCLPETWKAGFHVHSIMGGKHKSRVDYGAFRIRRAPDGSIMNALLVVGKTVASPEFCLLNSSSLVNISNQLCPKDRVSCLHSPFLGEPRCLTETNGYRLKRTKHLGKHGKVRQIWFTDRINRLFGTIERHIYHVVRQYGLCGLVRYQIQWGYYALPWRNCRMFIKMEQTYVPVPGSFKLNFDHPITERLLFC</sequence>
<name>A0A4E0R945_FASHE</name>
<dbReference type="EMBL" id="JXXN02002585">
    <property type="protein sequence ID" value="THD22704.1"/>
    <property type="molecule type" value="Genomic_DNA"/>
</dbReference>
<gene>
    <name evidence="2" type="ORF">D915_006744</name>
</gene>
<organism evidence="2 3">
    <name type="scientific">Fasciola hepatica</name>
    <name type="common">Liver fluke</name>
    <dbReference type="NCBI Taxonomy" id="6192"/>
    <lineage>
        <taxon>Eukaryota</taxon>
        <taxon>Metazoa</taxon>
        <taxon>Spiralia</taxon>
        <taxon>Lophotrochozoa</taxon>
        <taxon>Platyhelminthes</taxon>
        <taxon>Trematoda</taxon>
        <taxon>Digenea</taxon>
        <taxon>Plagiorchiida</taxon>
        <taxon>Echinostomata</taxon>
        <taxon>Echinostomatoidea</taxon>
        <taxon>Fasciolidae</taxon>
        <taxon>Fasciola</taxon>
    </lineage>
</organism>
<protein>
    <submittedName>
        <fullName evidence="2">Uncharacterized protein</fullName>
    </submittedName>
</protein>
<feature type="signal peptide" evidence="1">
    <location>
        <begin position="1"/>
        <end position="18"/>
    </location>
</feature>
<dbReference type="AlphaFoldDB" id="A0A4E0R945"/>
<dbReference type="Proteomes" id="UP000230066">
    <property type="component" value="Unassembled WGS sequence"/>
</dbReference>
<comment type="caution">
    <text evidence="2">The sequence shown here is derived from an EMBL/GenBank/DDBJ whole genome shotgun (WGS) entry which is preliminary data.</text>
</comment>
<evidence type="ECO:0000313" key="2">
    <source>
        <dbReference type="EMBL" id="THD22704.1"/>
    </source>
</evidence>
<feature type="chain" id="PRO_5020030800" evidence="1">
    <location>
        <begin position="19"/>
        <end position="238"/>
    </location>
</feature>
<keyword evidence="1" id="KW-0732">Signal</keyword>
<accession>A0A4E0R945</accession>